<dbReference type="InterPro" id="IPR035892">
    <property type="entry name" value="C2_domain_sf"/>
</dbReference>
<feature type="transmembrane region" description="Helical" evidence="4">
    <location>
        <begin position="718"/>
        <end position="740"/>
    </location>
</feature>
<dbReference type="GO" id="GO:0005509">
    <property type="term" value="F:calcium ion binding"/>
    <property type="evidence" value="ECO:0007669"/>
    <property type="project" value="TreeGrafter"/>
</dbReference>
<keyword evidence="7" id="KW-1185">Reference proteome</keyword>
<sequence length="918" mass="104596">MTSKQEERKPIQEDDELEKGSEDEEDGGMHRILVEIVSALNVPRMDVKSESDPFVEVSMGGQVLHKTKHINDSVNPIWTLETGSLFLLEFAKDSVDLEQSAVFFVVKDYDGPGKKEDVLGAVAAPVKALLNGKGERETFPLDVPPDVLEYNKKKKRFVSKRSKLVLRCKPASIEEYHFIKTLDAKQHGIFANETFLPPRLSNVKSSEGTPQIAGWGAQILATQMGSDKTDSLLEQAFQPSQDWIEVGSGTHGRVYLEVLGCNDLPNLDSPTIGNLNNMTDAYCCLIMEDSIVNTTVIKDTLSPRWLPNDRRAFVFHVHHPSSQLYIGVFDHDKVTRVANAMKDRVHDPIGRVLVNLTHFRPGTLYTLHYHLYLVNNSAEKSRAEQAHNGTLTIRLRIEWGSGGDSIQQPCIKGNDTKNMLIEGMLPPHVEHLAVPNRHDFRVAHYTIVGKYDPQKFNLKTLTGYVEEIQTYVDEEVITMVAAAALTILLWRGHYEIRVFGKSVLVPFHSMAAFAWGVLVTQNYNRFLSFLLFCVAWFFLATNEYRRSHPSPWHRGKSFAELLGALLVGTICGCLGKCVPNVGNTTIEHNENLPAVQAYYDAVKARREQQAKQKEQAIEHAAQMEQEEMKQQMQIDSSAIEGVVNIATGPKDSFMGSMNPLKPILHPVQMILYQVCRYLRITKSIVTWEENYYPFWITLCSMLGALLFFFIPWGFILRWVVRIAVWVVLGPWMKLVDWMYFGKLENMTAEEKKQMLEDDLRNQYQETLARRMRSEEYKEDMVKLKSMLKYLFGKYLLEVPRFRESRFLDYPLPASTAEPVVDALSEADLNVVGQICGQTLTGPMIPTRMIQEHPLLTEEPEDTTSFLRVWGHSVHKSISSSQLKMEEDEPTKGEEKPLLPKTGKKKKKKWYGLFPRLRK</sequence>
<dbReference type="SMART" id="SM00239">
    <property type="entry name" value="C2"/>
    <property type="match status" value="2"/>
</dbReference>
<proteinExistence type="predicted"/>
<evidence type="ECO:0000259" key="5">
    <source>
        <dbReference type="PROSITE" id="PS50004"/>
    </source>
</evidence>
<keyword evidence="4" id="KW-0472">Membrane</keyword>
<protein>
    <recommendedName>
        <fullName evidence="5">C2 domain-containing protein</fullName>
    </recommendedName>
</protein>
<dbReference type="PROSITE" id="PS50004">
    <property type="entry name" value="C2"/>
    <property type="match status" value="2"/>
</dbReference>
<evidence type="ECO:0000256" key="3">
    <source>
        <dbReference type="SAM" id="MobiDB-lite"/>
    </source>
</evidence>
<dbReference type="InterPro" id="IPR000008">
    <property type="entry name" value="C2_dom"/>
</dbReference>
<comment type="caution">
    <text evidence="6">The sequence shown here is derived from an EMBL/GenBank/DDBJ whole genome shotgun (WGS) entry which is preliminary data.</text>
</comment>
<keyword evidence="2" id="KW-0106">Calcium</keyword>
<evidence type="ECO:0000313" key="6">
    <source>
        <dbReference type="EMBL" id="CAB9508375.1"/>
    </source>
</evidence>
<dbReference type="GO" id="GO:0016020">
    <property type="term" value="C:membrane"/>
    <property type="evidence" value="ECO:0007669"/>
    <property type="project" value="TreeGrafter"/>
</dbReference>
<name>A0A9N8HDH9_9STRA</name>
<evidence type="ECO:0000313" key="7">
    <source>
        <dbReference type="Proteomes" id="UP001153069"/>
    </source>
</evidence>
<dbReference type="EMBL" id="CAICTM010000343">
    <property type="protein sequence ID" value="CAB9508375.1"/>
    <property type="molecule type" value="Genomic_DNA"/>
</dbReference>
<dbReference type="AlphaFoldDB" id="A0A9N8HDH9"/>
<dbReference type="PANTHER" id="PTHR45911:SF4">
    <property type="entry name" value="MULTIPLE C2 AND TRANSMEMBRANE DOMAIN-CONTAINING PROTEIN"/>
    <property type="match status" value="1"/>
</dbReference>
<organism evidence="6 7">
    <name type="scientific">Seminavis robusta</name>
    <dbReference type="NCBI Taxonomy" id="568900"/>
    <lineage>
        <taxon>Eukaryota</taxon>
        <taxon>Sar</taxon>
        <taxon>Stramenopiles</taxon>
        <taxon>Ochrophyta</taxon>
        <taxon>Bacillariophyta</taxon>
        <taxon>Bacillariophyceae</taxon>
        <taxon>Bacillariophycidae</taxon>
        <taxon>Naviculales</taxon>
        <taxon>Naviculaceae</taxon>
        <taxon>Seminavis</taxon>
    </lineage>
</organism>
<dbReference type="CDD" id="cd00030">
    <property type="entry name" value="C2"/>
    <property type="match status" value="2"/>
</dbReference>
<evidence type="ECO:0000256" key="1">
    <source>
        <dbReference type="ARBA" id="ARBA00022723"/>
    </source>
</evidence>
<accession>A0A9N8HDH9</accession>
<feature type="domain" description="C2" evidence="5">
    <location>
        <begin position="13"/>
        <end position="139"/>
    </location>
</feature>
<gene>
    <name evidence="6" type="ORF">SEMRO_344_G122330.1</name>
</gene>
<dbReference type="Pfam" id="PF00168">
    <property type="entry name" value="C2"/>
    <property type="match status" value="2"/>
</dbReference>
<reference evidence="6" key="1">
    <citation type="submission" date="2020-06" db="EMBL/GenBank/DDBJ databases">
        <authorList>
            <consortium name="Plant Systems Biology data submission"/>
        </authorList>
    </citation>
    <scope>NUCLEOTIDE SEQUENCE</scope>
    <source>
        <strain evidence="6">D6</strain>
    </source>
</reference>
<feature type="compositionally biased region" description="Basic residues" evidence="3">
    <location>
        <begin position="901"/>
        <end position="918"/>
    </location>
</feature>
<dbReference type="Proteomes" id="UP001153069">
    <property type="component" value="Unassembled WGS sequence"/>
</dbReference>
<feature type="region of interest" description="Disordered" evidence="3">
    <location>
        <begin position="878"/>
        <end position="918"/>
    </location>
</feature>
<evidence type="ECO:0000256" key="2">
    <source>
        <dbReference type="ARBA" id="ARBA00022837"/>
    </source>
</evidence>
<feature type="compositionally biased region" description="Acidic residues" evidence="3">
    <location>
        <begin position="13"/>
        <end position="25"/>
    </location>
</feature>
<keyword evidence="4" id="KW-1133">Transmembrane helix</keyword>
<feature type="compositionally biased region" description="Basic and acidic residues" evidence="3">
    <location>
        <begin position="1"/>
        <end position="12"/>
    </location>
</feature>
<dbReference type="PANTHER" id="PTHR45911">
    <property type="entry name" value="C2 DOMAIN-CONTAINING PROTEIN"/>
    <property type="match status" value="1"/>
</dbReference>
<feature type="transmembrane region" description="Helical" evidence="4">
    <location>
        <begin position="692"/>
        <end position="712"/>
    </location>
</feature>
<feature type="domain" description="C2" evidence="5">
    <location>
        <begin position="229"/>
        <end position="369"/>
    </location>
</feature>
<dbReference type="Gene3D" id="2.60.40.150">
    <property type="entry name" value="C2 domain"/>
    <property type="match status" value="2"/>
</dbReference>
<evidence type="ECO:0000256" key="4">
    <source>
        <dbReference type="SAM" id="Phobius"/>
    </source>
</evidence>
<keyword evidence="4" id="KW-0812">Transmembrane</keyword>
<dbReference type="SUPFAM" id="SSF49562">
    <property type="entry name" value="C2 domain (Calcium/lipid-binding domain, CaLB)"/>
    <property type="match status" value="2"/>
</dbReference>
<feature type="region of interest" description="Disordered" evidence="3">
    <location>
        <begin position="1"/>
        <end position="25"/>
    </location>
</feature>
<keyword evidence="1" id="KW-0479">Metal-binding</keyword>
<dbReference type="OrthoDB" id="42100at2759"/>